<dbReference type="KEGG" id="ccal:108631017"/>
<feature type="compositionally biased region" description="Low complexity" evidence="2">
    <location>
        <begin position="853"/>
        <end position="864"/>
    </location>
</feature>
<feature type="region of interest" description="Disordered" evidence="2">
    <location>
        <begin position="853"/>
        <end position="875"/>
    </location>
</feature>
<name>A0AAJ7SBN0_9HYME</name>
<sequence length="1157" mass="126773">MFFCKPKLRDASYATRQDRLLGRESSAVVHRVDDHDEISMARLVLQVDPRIIIARTSLTSPILPRRSVRFNSVISWYDENGNREMSVSPGNEQQPVLEMEKAPLEDNFSLKVSTVQNVARQDSGVPEDLASPLVDAGKLLAEEDLDGTMNSECNVTVIHVTSETVKPTDSTVNNDRKDYASEGKDSKDGSDSGVEGCTVEVPRVRSRNSIDYASSCGGLDEASCDSSLVSCCSVYEDPCATLPDDVRLVNGGEGTSEGGSESSSVAGSVSARANRTNVKRTTAASSSSKKKTSAVEAQKSGARTKPTPLSTPYSSATPRTKPRTATPRNVLIKTQATPRDRARSRDKSAARETNNDAGTPSSSRTSTAFRSGTASIPPRTRTRPIPDSLPSVLTTEINKDLAQRGARGQTGTSRSRGGSTTRGARTPSSTPSEEVRKPLPTPRVVPYTGRTEPPRASRTDRMTLGADNKALDAYATLPRRNRNKIGLAKVGDKTDKTARSRSGSRDASLSRQAEKRSGGAREISGQRCLPPYPKHNKTAERTRIYHEISVQTGLTGDDIENALSGVPSAVPGPDVVERLHEECQTEGTWEDLQAMQCDLKRLNEETSSRKEENEKLRAEIDQVKRLLEEEKADHAFARQELDRNAQRVLAMLGTPQSEHAEGSDSFLELECHLQSSGQVVANQQLEIADLQSLCRMLSRDLEKSLAAQKALLQQQQELEAESAEMQDFLQEEKASLAESLKEAEAELAKTEELVRKRELELERQTEECKHLVRISEQRRQENLSMSMKLNAVERRSRELLLTQGAAVSGAAVALSGLGTRLEGLVDQLITSYNISVKDLEDVIYHNEAYSRSNSSIESSPVSSKHSLKECTPSPKSGSFVSAVIGAIRNAATHPFAARSTDKRATLESAKQMYKELSMESSSDLLDFETEPCLMMESVLEDVPLPDTYSHNMVSSSDSLRRALSFPETVDESNLKKTRANEECSSLTNLTQAILHRRKVENEEDDDCDSISESDTGTNDGPLASDYCPAAGLVDQVIDVDNLVTKLLKVLRIIQLDNDTCIQELKEEKSELETKLETMIAELQELRKTVENLHRSDDILTNTSDRRRSVMENCRLLIKEAGKEELTFDEPAVANNSGPGGVTDCEDLNANAAAHPSS</sequence>
<dbReference type="RefSeq" id="XP_026674300.1">
    <property type="nucleotide sequence ID" value="XM_026818499.1"/>
</dbReference>
<accession>A0AAJ7SBN0</accession>
<feature type="coiled-coil region" evidence="1">
    <location>
        <begin position="698"/>
        <end position="767"/>
    </location>
</feature>
<dbReference type="AlphaFoldDB" id="A0AAJ7SBN0"/>
<evidence type="ECO:0000256" key="2">
    <source>
        <dbReference type="SAM" id="MobiDB-lite"/>
    </source>
</evidence>
<feature type="coiled-coil region" evidence="1">
    <location>
        <begin position="1061"/>
        <end position="1095"/>
    </location>
</feature>
<feature type="compositionally biased region" description="Low complexity" evidence="2">
    <location>
        <begin position="258"/>
        <end position="271"/>
    </location>
</feature>
<feature type="compositionally biased region" description="Acidic residues" evidence="2">
    <location>
        <begin position="1001"/>
        <end position="1011"/>
    </location>
</feature>
<keyword evidence="1" id="KW-0175">Coiled coil</keyword>
<organism evidence="3 4">
    <name type="scientific">Ceratina calcarata</name>
    <dbReference type="NCBI Taxonomy" id="156304"/>
    <lineage>
        <taxon>Eukaryota</taxon>
        <taxon>Metazoa</taxon>
        <taxon>Ecdysozoa</taxon>
        <taxon>Arthropoda</taxon>
        <taxon>Hexapoda</taxon>
        <taxon>Insecta</taxon>
        <taxon>Pterygota</taxon>
        <taxon>Neoptera</taxon>
        <taxon>Endopterygota</taxon>
        <taxon>Hymenoptera</taxon>
        <taxon>Apocrita</taxon>
        <taxon>Aculeata</taxon>
        <taxon>Apoidea</taxon>
        <taxon>Anthophila</taxon>
        <taxon>Apidae</taxon>
        <taxon>Ceratina</taxon>
        <taxon>Zadontomerus</taxon>
    </lineage>
</organism>
<feature type="region of interest" description="Disordered" evidence="2">
    <location>
        <begin position="250"/>
        <end position="540"/>
    </location>
</feature>
<feature type="compositionally biased region" description="Low complexity" evidence="2">
    <location>
        <begin position="403"/>
        <end position="432"/>
    </location>
</feature>
<dbReference type="GeneID" id="108631017"/>
<feature type="compositionally biased region" description="Polar residues" evidence="2">
    <location>
        <begin position="355"/>
        <end position="374"/>
    </location>
</feature>
<dbReference type="CTD" id="38786"/>
<gene>
    <name evidence="4" type="primary">LOC108631017</name>
</gene>
<feature type="region of interest" description="Disordered" evidence="2">
    <location>
        <begin position="165"/>
        <end position="200"/>
    </location>
</feature>
<keyword evidence="3" id="KW-1185">Reference proteome</keyword>
<feature type="compositionally biased region" description="Basic and acidic residues" evidence="2">
    <location>
        <begin position="338"/>
        <end position="354"/>
    </location>
</feature>
<evidence type="ECO:0000313" key="3">
    <source>
        <dbReference type="Proteomes" id="UP000694925"/>
    </source>
</evidence>
<feature type="region of interest" description="Disordered" evidence="2">
    <location>
        <begin position="1000"/>
        <end position="1022"/>
    </location>
</feature>
<feature type="coiled-coil region" evidence="1">
    <location>
        <begin position="592"/>
        <end position="647"/>
    </location>
</feature>
<reference evidence="4" key="1">
    <citation type="submission" date="2025-08" db="UniProtKB">
        <authorList>
            <consortium name="RefSeq"/>
        </authorList>
    </citation>
    <scope>IDENTIFICATION</scope>
    <source>
        <tissue evidence="4">Whole body</tissue>
    </source>
</reference>
<feature type="compositionally biased region" description="Low complexity" evidence="2">
    <location>
        <begin position="376"/>
        <end position="386"/>
    </location>
</feature>
<protein>
    <submittedName>
        <fullName evidence="4">Uncharacterized protein LOC108631017 isoform X1</fullName>
    </submittedName>
</protein>
<proteinExistence type="predicted"/>
<feature type="compositionally biased region" description="Low complexity" evidence="2">
    <location>
        <begin position="316"/>
        <end position="328"/>
    </location>
</feature>
<feature type="compositionally biased region" description="Basic and acidic residues" evidence="2">
    <location>
        <begin position="452"/>
        <end position="461"/>
    </location>
</feature>
<evidence type="ECO:0000256" key="1">
    <source>
        <dbReference type="SAM" id="Coils"/>
    </source>
</evidence>
<evidence type="ECO:0000313" key="4">
    <source>
        <dbReference type="RefSeq" id="XP_026674300.1"/>
    </source>
</evidence>
<feature type="compositionally biased region" description="Basic and acidic residues" evidence="2">
    <location>
        <begin position="174"/>
        <end position="190"/>
    </location>
</feature>
<feature type="region of interest" description="Disordered" evidence="2">
    <location>
        <begin position="1128"/>
        <end position="1157"/>
    </location>
</feature>
<dbReference type="Proteomes" id="UP000694925">
    <property type="component" value="Unplaced"/>
</dbReference>